<keyword evidence="4" id="KW-0808">Transferase</keyword>
<feature type="domain" description="DNA methylase adenine-specific" evidence="6">
    <location>
        <begin position="293"/>
        <end position="506"/>
    </location>
</feature>
<comment type="similarity">
    <text evidence="1">Belongs to the N(4)/N(6)-methyltransferase family.</text>
</comment>
<keyword evidence="3" id="KW-0489">Methyltransferase</keyword>
<evidence type="ECO:0000256" key="1">
    <source>
        <dbReference type="ARBA" id="ARBA00006594"/>
    </source>
</evidence>
<dbReference type="OrthoDB" id="9804086at2"/>
<evidence type="ECO:0000313" key="8">
    <source>
        <dbReference type="EMBL" id="SOB58963.1"/>
    </source>
</evidence>
<evidence type="ECO:0000259" key="6">
    <source>
        <dbReference type="Pfam" id="PF02384"/>
    </source>
</evidence>
<comment type="catalytic activity">
    <reaction evidence="5">
        <text>a 2'-deoxyadenosine in DNA + S-adenosyl-L-methionine = an N(6)-methyl-2'-deoxyadenosine in DNA + S-adenosyl-L-homocysteine + H(+)</text>
        <dbReference type="Rhea" id="RHEA:15197"/>
        <dbReference type="Rhea" id="RHEA-COMP:12418"/>
        <dbReference type="Rhea" id="RHEA-COMP:12419"/>
        <dbReference type="ChEBI" id="CHEBI:15378"/>
        <dbReference type="ChEBI" id="CHEBI:57856"/>
        <dbReference type="ChEBI" id="CHEBI:59789"/>
        <dbReference type="ChEBI" id="CHEBI:90615"/>
        <dbReference type="ChEBI" id="CHEBI:90616"/>
        <dbReference type="EC" id="2.1.1.72"/>
    </reaction>
</comment>
<reference evidence="9" key="1">
    <citation type="submission" date="2017-09" db="EMBL/GenBank/DDBJ databases">
        <authorList>
            <person name="Regsiter A."/>
            <person name="William W."/>
        </authorList>
    </citation>
    <scope>NUCLEOTIDE SEQUENCE [LARGE SCALE GENOMIC DNA]</scope>
    <source>
        <strain evidence="9">500-1</strain>
    </source>
</reference>
<dbReference type="Proteomes" id="UP000219215">
    <property type="component" value="Chromosome DPRO"/>
</dbReference>
<evidence type="ECO:0000256" key="3">
    <source>
        <dbReference type="ARBA" id="ARBA00022603"/>
    </source>
</evidence>
<sequence>MISEYIEGLSKKYNSGISREHAYRSDLEKLIANLADVTVINEPANVTDCGNPDYVLIKNKTPVGYIEAKDIGKNLNSNQYKEQFDRYKKALDNLIITDYITFQFYRQGFLTSEIEIAHIVEGRIVPKKDNFEEFKSLIRDFSAFVGQTISSPKTLAKLMAGKARLFEHILDNALSSDDESQDNTELKQQYAAFKEVLLHSLTPKEFADIYAQTLAYGLFAARLNDKTLDDFSRFEAADLIPKTNPFLRKLFQYIATYDIDSRIERPLDNLADVFRATDIDALLKKFGTKRNRKDPIIHFYETFLSEYSPNLRKARGVWYTPEAVVDFIVRATDDILKSDFGLKGGISDTAKTEIKVKDNRQKKYVTKEVHKVQVLDPAAGTGTFLAQVVKHIFDNQFVNMKGAWSQYVEQDLIPRVNGFEILMASYAMAHLKLDLLLRETGYKPINEQRFKVYLTNTLEEYQPYAGSLLALAGWLSHESQEADGIKRDCPVMCILGNPPYKGESENKGSNYEWIERLMLDYKKEPGSRSRLKEKNSKWINDDHVKFIRYSQSLVQKNGEGILAFINPHGFLDNPTFRGMRWSLLKSFEKIYIIDLHGNSNKKEKAPDGSPDKNIFDIKQGVSINIFVRSKSKKANTLAQVHHVDVYGDRKKKYDFLWKNSLKDISFSSIKNVGPEYYFVPRDYELKKKYDKGFSVADLFHVNGNGIITKRDKLCVQFTESKAYDAAYDICNMDKDGFYLKYGLPKDVRDWKYDWARKDIMDSGCNKKNVRRINYRPYDSRYIYYTGRARGFVGWPVYEIMSNYIDKKNIGLLVSKSTKDAQFNHVFVTDSVSEAIFLSSTTGSNAMNLPLYIYKKNSNGENCRVSNLNLDILDIFSSKVKMTFDEEGGDLVNSFGPSDVFDYVYAYLHSSAYRKRFNEFLKSGYPRVPYPSSITAFSELQSIGKMLREVHLLNFETNNNSSLCGFPVSGDNTIRTKICAKDFEITSRDDLLGRVWINEDQYFDGIPLQVWEYRLGGYHPVQKWLKSRKGMSLSFDDIIHFKKINESITKSIELTNLVDQFLCK</sequence>
<dbReference type="PANTHER" id="PTHR33841:SF1">
    <property type="entry name" value="DNA METHYLTRANSFERASE A"/>
    <property type="match status" value="1"/>
</dbReference>
<dbReference type="InterPro" id="IPR041635">
    <property type="entry name" value="Type_ISP_LLaBIII_C"/>
</dbReference>
<accession>A0A2C8F947</accession>
<dbReference type="EC" id="2.1.1.72" evidence="2"/>
<dbReference type="GO" id="GO:0009007">
    <property type="term" value="F:site-specific DNA-methyltransferase (adenine-specific) activity"/>
    <property type="evidence" value="ECO:0007669"/>
    <property type="project" value="UniProtKB-EC"/>
</dbReference>
<dbReference type="GO" id="GO:0008170">
    <property type="term" value="F:N-methyltransferase activity"/>
    <property type="evidence" value="ECO:0007669"/>
    <property type="project" value="InterPro"/>
</dbReference>
<dbReference type="EMBL" id="LT907975">
    <property type="protein sequence ID" value="SOB58963.1"/>
    <property type="molecule type" value="Genomic_DNA"/>
</dbReference>
<feature type="domain" description="Type ISP restriction-modification enzyme LLaBIII C-terminal specificity" evidence="7">
    <location>
        <begin position="697"/>
        <end position="1043"/>
    </location>
</feature>
<evidence type="ECO:0000256" key="5">
    <source>
        <dbReference type="ARBA" id="ARBA00047942"/>
    </source>
</evidence>
<keyword evidence="9" id="KW-1185">Reference proteome</keyword>
<dbReference type="AlphaFoldDB" id="A0A2C8F947"/>
<evidence type="ECO:0000313" key="9">
    <source>
        <dbReference type="Proteomes" id="UP000219215"/>
    </source>
</evidence>
<dbReference type="GO" id="GO:0003677">
    <property type="term" value="F:DNA binding"/>
    <property type="evidence" value="ECO:0007669"/>
    <property type="project" value="InterPro"/>
</dbReference>
<dbReference type="KEGG" id="pprf:DPRO_2059"/>
<evidence type="ECO:0000256" key="4">
    <source>
        <dbReference type="ARBA" id="ARBA00022679"/>
    </source>
</evidence>
<dbReference type="Pfam" id="PF18135">
    <property type="entry name" value="Type_ISP_C"/>
    <property type="match status" value="1"/>
</dbReference>
<dbReference type="InterPro" id="IPR050953">
    <property type="entry name" value="N4_N6_ade-DNA_methylase"/>
</dbReference>
<dbReference type="InterPro" id="IPR003356">
    <property type="entry name" value="DNA_methylase_A-5"/>
</dbReference>
<gene>
    <name evidence="8" type="ORF">DPRO_2059</name>
</gene>
<dbReference type="RefSeq" id="WP_097011914.1">
    <property type="nucleotide sequence ID" value="NZ_LT907975.1"/>
</dbReference>
<dbReference type="PANTHER" id="PTHR33841">
    <property type="entry name" value="DNA METHYLTRANSFERASE YEEA-RELATED"/>
    <property type="match status" value="1"/>
</dbReference>
<evidence type="ECO:0000256" key="2">
    <source>
        <dbReference type="ARBA" id="ARBA00011900"/>
    </source>
</evidence>
<dbReference type="InterPro" id="IPR029063">
    <property type="entry name" value="SAM-dependent_MTases_sf"/>
</dbReference>
<protein>
    <recommendedName>
        <fullName evidence="2">site-specific DNA-methyltransferase (adenine-specific)</fullName>
        <ecNumber evidence="2">2.1.1.72</ecNumber>
    </recommendedName>
</protein>
<proteinExistence type="inferred from homology"/>
<dbReference type="SUPFAM" id="SSF53335">
    <property type="entry name" value="S-adenosyl-L-methionine-dependent methyltransferases"/>
    <property type="match status" value="1"/>
</dbReference>
<dbReference type="Pfam" id="PF02384">
    <property type="entry name" value="N6_Mtase"/>
    <property type="match status" value="1"/>
</dbReference>
<evidence type="ECO:0000259" key="7">
    <source>
        <dbReference type="Pfam" id="PF18135"/>
    </source>
</evidence>
<organism evidence="8 9">
    <name type="scientific">Pseudodesulfovibrio profundus</name>
    <dbReference type="NCBI Taxonomy" id="57320"/>
    <lineage>
        <taxon>Bacteria</taxon>
        <taxon>Pseudomonadati</taxon>
        <taxon>Thermodesulfobacteriota</taxon>
        <taxon>Desulfovibrionia</taxon>
        <taxon>Desulfovibrionales</taxon>
        <taxon>Desulfovibrionaceae</taxon>
    </lineage>
</organism>
<dbReference type="PRINTS" id="PR00507">
    <property type="entry name" value="N12N6MTFRASE"/>
</dbReference>
<dbReference type="GO" id="GO:0032259">
    <property type="term" value="P:methylation"/>
    <property type="evidence" value="ECO:0007669"/>
    <property type="project" value="UniProtKB-KW"/>
</dbReference>
<name>A0A2C8F947_9BACT</name>
<dbReference type="REBASE" id="221655">
    <property type="entry name" value="Ppr5001ORF2059P"/>
</dbReference>
<dbReference type="Gene3D" id="3.40.50.150">
    <property type="entry name" value="Vaccinia Virus protein VP39"/>
    <property type="match status" value="1"/>
</dbReference>